<reference evidence="2 3" key="1">
    <citation type="journal article" date="2018" name="MBio">
        <title>Comparative Genomics Reveals the Core Gene Toolbox for the Fungus-Insect Symbiosis.</title>
        <authorList>
            <person name="Wang Y."/>
            <person name="Stata M."/>
            <person name="Wang W."/>
            <person name="Stajich J.E."/>
            <person name="White M.M."/>
            <person name="Moncalvo J.M."/>
        </authorList>
    </citation>
    <scope>NUCLEOTIDE SEQUENCE [LARGE SCALE GENOMIC DNA]</scope>
    <source>
        <strain evidence="2 3">AUS-77-4</strain>
    </source>
</reference>
<keyword evidence="1" id="KW-0732">Signal</keyword>
<dbReference type="AlphaFoldDB" id="A0A2T9Z5P1"/>
<evidence type="ECO:0000313" key="3">
    <source>
        <dbReference type="Proteomes" id="UP000245699"/>
    </source>
</evidence>
<feature type="signal peptide" evidence="1">
    <location>
        <begin position="1"/>
        <end position="17"/>
    </location>
</feature>
<evidence type="ECO:0000313" key="2">
    <source>
        <dbReference type="EMBL" id="PVU99910.1"/>
    </source>
</evidence>
<dbReference type="Proteomes" id="UP000245699">
    <property type="component" value="Unassembled WGS sequence"/>
</dbReference>
<protein>
    <recommendedName>
        <fullName evidence="4">MICOS complex subunit MIC12</fullName>
    </recommendedName>
</protein>
<feature type="chain" id="PRO_5015444428" description="MICOS complex subunit MIC12" evidence="1">
    <location>
        <begin position="18"/>
        <end position="114"/>
    </location>
</feature>
<sequence length="114" mass="12509">MFGFAANFLCGATVSLGAACLAAELIDNRTNYSCYKITTAANALRNEISPDQKRSAVAFRQQSELLDKLRDMRVRISTSILPQIRADWNGRVEAAAFAADGAIKRASAEFHRLQ</sequence>
<keyword evidence="3" id="KW-1185">Reference proteome</keyword>
<evidence type="ECO:0000256" key="1">
    <source>
        <dbReference type="SAM" id="SignalP"/>
    </source>
</evidence>
<dbReference type="EMBL" id="MBFT01000012">
    <property type="protein sequence ID" value="PVU99910.1"/>
    <property type="molecule type" value="Genomic_DNA"/>
</dbReference>
<comment type="caution">
    <text evidence="2">The sequence shown here is derived from an EMBL/GenBank/DDBJ whole genome shotgun (WGS) entry which is preliminary data.</text>
</comment>
<evidence type="ECO:0008006" key="4">
    <source>
        <dbReference type="Google" id="ProtNLM"/>
    </source>
</evidence>
<proteinExistence type="predicted"/>
<name>A0A2T9Z5P1_9FUNG</name>
<accession>A0A2T9Z5P1</accession>
<organism evidence="2 3">
    <name type="scientific">Furculomyces boomerangus</name>
    <dbReference type="NCBI Taxonomy" id="61424"/>
    <lineage>
        <taxon>Eukaryota</taxon>
        <taxon>Fungi</taxon>
        <taxon>Fungi incertae sedis</taxon>
        <taxon>Zoopagomycota</taxon>
        <taxon>Kickxellomycotina</taxon>
        <taxon>Harpellomycetes</taxon>
        <taxon>Harpellales</taxon>
        <taxon>Harpellaceae</taxon>
        <taxon>Furculomyces</taxon>
    </lineage>
</organism>
<gene>
    <name evidence="2" type="ORF">BB559_000297</name>
</gene>